<evidence type="ECO:0000256" key="6">
    <source>
        <dbReference type="SAM" id="MobiDB-lite"/>
    </source>
</evidence>
<dbReference type="Proteomes" id="UP000286063">
    <property type="component" value="Unassembled WGS sequence"/>
</dbReference>
<proteinExistence type="inferred from homology"/>
<protein>
    <submittedName>
        <fullName evidence="10">RagB/SusD family nutrient uptake outer membrane protein</fullName>
    </submittedName>
</protein>
<feature type="region of interest" description="Disordered" evidence="6">
    <location>
        <begin position="506"/>
        <end position="532"/>
    </location>
</feature>
<feature type="domain" description="RagB/SusD" evidence="8">
    <location>
        <begin position="371"/>
        <end position="481"/>
    </location>
</feature>
<dbReference type="EMBL" id="QSCR01000005">
    <property type="protein sequence ID" value="RGY19705.1"/>
    <property type="molecule type" value="Genomic_DNA"/>
</dbReference>
<dbReference type="InterPro" id="IPR011990">
    <property type="entry name" value="TPR-like_helical_dom_sf"/>
</dbReference>
<dbReference type="PROSITE" id="PS51257">
    <property type="entry name" value="PROKAR_LIPOPROTEIN"/>
    <property type="match status" value="1"/>
</dbReference>
<feature type="signal peptide" evidence="7">
    <location>
        <begin position="1"/>
        <end position="21"/>
    </location>
</feature>
<dbReference type="Gene3D" id="1.25.40.390">
    <property type="match status" value="1"/>
</dbReference>
<name>A0A413IQS5_9BACT</name>
<evidence type="ECO:0000313" key="11">
    <source>
        <dbReference type="Proteomes" id="UP000286063"/>
    </source>
</evidence>
<dbReference type="InterPro" id="IPR033985">
    <property type="entry name" value="SusD-like_N"/>
</dbReference>
<dbReference type="InterPro" id="IPR012944">
    <property type="entry name" value="SusD_RagB_dom"/>
</dbReference>
<evidence type="ECO:0000259" key="8">
    <source>
        <dbReference type="Pfam" id="PF07980"/>
    </source>
</evidence>
<evidence type="ECO:0000313" key="10">
    <source>
        <dbReference type="EMBL" id="RGY19705.1"/>
    </source>
</evidence>
<feature type="compositionally biased region" description="Polar residues" evidence="6">
    <location>
        <begin position="506"/>
        <end position="531"/>
    </location>
</feature>
<dbReference type="Pfam" id="PF14322">
    <property type="entry name" value="SusD-like_3"/>
    <property type="match status" value="1"/>
</dbReference>
<comment type="subcellular location">
    <subcellularLocation>
        <location evidence="1">Cell outer membrane</location>
    </subcellularLocation>
</comment>
<keyword evidence="4" id="KW-0472">Membrane</keyword>
<organism evidence="10 11">
    <name type="scientific">Butyricimonas virosa</name>
    <dbReference type="NCBI Taxonomy" id="544645"/>
    <lineage>
        <taxon>Bacteria</taxon>
        <taxon>Pseudomonadati</taxon>
        <taxon>Bacteroidota</taxon>
        <taxon>Bacteroidia</taxon>
        <taxon>Bacteroidales</taxon>
        <taxon>Odoribacteraceae</taxon>
        <taxon>Butyricimonas</taxon>
    </lineage>
</organism>
<feature type="domain" description="SusD-like N-terminal" evidence="9">
    <location>
        <begin position="92"/>
        <end position="249"/>
    </location>
</feature>
<evidence type="ECO:0000256" key="1">
    <source>
        <dbReference type="ARBA" id="ARBA00004442"/>
    </source>
</evidence>
<evidence type="ECO:0000259" key="9">
    <source>
        <dbReference type="Pfam" id="PF14322"/>
    </source>
</evidence>
<evidence type="ECO:0000256" key="5">
    <source>
        <dbReference type="ARBA" id="ARBA00023237"/>
    </source>
</evidence>
<accession>A0A413IQS5</accession>
<keyword evidence="3 7" id="KW-0732">Signal</keyword>
<evidence type="ECO:0000256" key="2">
    <source>
        <dbReference type="ARBA" id="ARBA00006275"/>
    </source>
</evidence>
<dbReference type="Pfam" id="PF07980">
    <property type="entry name" value="SusD_RagB"/>
    <property type="match status" value="1"/>
</dbReference>
<dbReference type="AlphaFoldDB" id="A0A413IQS5"/>
<reference evidence="10 11" key="1">
    <citation type="submission" date="2018-08" db="EMBL/GenBank/DDBJ databases">
        <title>A genome reference for cultivated species of the human gut microbiota.</title>
        <authorList>
            <person name="Zou Y."/>
            <person name="Xue W."/>
            <person name="Luo G."/>
        </authorList>
    </citation>
    <scope>NUCLEOTIDE SEQUENCE [LARGE SCALE GENOMIC DNA]</scope>
    <source>
        <strain evidence="10 11">OF02-7</strain>
    </source>
</reference>
<evidence type="ECO:0000256" key="3">
    <source>
        <dbReference type="ARBA" id="ARBA00022729"/>
    </source>
</evidence>
<dbReference type="OrthoDB" id="5694214at2"/>
<comment type="caution">
    <text evidence="10">The sequence shown here is derived from an EMBL/GenBank/DDBJ whole genome shotgun (WGS) entry which is preliminary data.</text>
</comment>
<keyword evidence="5" id="KW-0998">Cell outer membrane</keyword>
<evidence type="ECO:0000256" key="4">
    <source>
        <dbReference type="ARBA" id="ARBA00023136"/>
    </source>
</evidence>
<feature type="chain" id="PRO_5019411348" evidence="7">
    <location>
        <begin position="22"/>
        <end position="545"/>
    </location>
</feature>
<gene>
    <name evidence="10" type="ORF">DXA50_04935</name>
</gene>
<dbReference type="SUPFAM" id="SSF48452">
    <property type="entry name" value="TPR-like"/>
    <property type="match status" value="1"/>
</dbReference>
<sequence>MKKILSIFCLALLLGACSDFLKEYSQDLSKVESYTDLDELLLGDAYLPVGRIMIENSMFKRENSYFQTVHYMSDELLNFQLTDNGGYHGIQEEMFGWHTWQQDVGLNAEGNSRGAEDADWNIAYHSINTCNMILDAIDEQHAENEEQELEKNRIKGETHFLRALYYFTLVNLYGQPYSETNRTSPGIPLKTTSYVEDKEYTMNSVDEVYTQVLKDLDLADTCLVNTTIKNHPYRADITAVYLLKSRIYLYMQNWEKALEYAQKVMTKNKSLLDLNTLTTETGDVLTKSSPETIFSMGGHLLASSLIMKYGENRWGDWEALPSYTISDDLVAAFDEGENDLRTQYYIFKTTLGDDYYAPYADGWLFRKVRGWEYGYKEVSDNFLFRTAEAYLNAAEAAAYTGDEGTARNLLKELRDYRMIDSRPITESGESLVTLIRAERQRELCLEGHRWFDLRRYTVCEKYPYSKTITHYYTSFTWDGPEYTKSYVLQKNDPAYTLALPQEVRDFQNSLGPNNRPVRTNTDAPAASQSKAYNKGCEDGLNNYKY</sequence>
<comment type="similarity">
    <text evidence="2">Belongs to the SusD family.</text>
</comment>
<dbReference type="GO" id="GO:0009279">
    <property type="term" value="C:cell outer membrane"/>
    <property type="evidence" value="ECO:0007669"/>
    <property type="project" value="UniProtKB-SubCell"/>
</dbReference>
<evidence type="ECO:0000256" key="7">
    <source>
        <dbReference type="SAM" id="SignalP"/>
    </source>
</evidence>
<dbReference type="RefSeq" id="WP_117721475.1">
    <property type="nucleotide sequence ID" value="NZ_CAUGOG010000002.1"/>
</dbReference>